<keyword evidence="4" id="KW-0479">Metal-binding</keyword>
<dbReference type="PANTHER" id="PTHR12001">
    <property type="entry name" value="GERANYLGERANYL PYROPHOSPHATE SYNTHASE"/>
    <property type="match status" value="1"/>
</dbReference>
<evidence type="ECO:0000256" key="2">
    <source>
        <dbReference type="ARBA" id="ARBA00006706"/>
    </source>
</evidence>
<organism evidence="7 8">
    <name type="scientific">Rhodobacter calidifons</name>
    <dbReference type="NCBI Taxonomy" id="2715277"/>
    <lineage>
        <taxon>Bacteria</taxon>
        <taxon>Pseudomonadati</taxon>
        <taxon>Pseudomonadota</taxon>
        <taxon>Alphaproteobacteria</taxon>
        <taxon>Rhodobacterales</taxon>
        <taxon>Rhodobacter group</taxon>
        <taxon>Rhodobacter</taxon>
    </lineage>
</organism>
<evidence type="ECO:0000256" key="6">
    <source>
        <dbReference type="RuleBase" id="RU004466"/>
    </source>
</evidence>
<protein>
    <submittedName>
        <fullName evidence="7">Polyprenyl synthetase family protein</fullName>
    </submittedName>
</protein>
<comment type="similarity">
    <text evidence="2 6">Belongs to the FPP/GGPP synthase family.</text>
</comment>
<dbReference type="Proteomes" id="UP001515660">
    <property type="component" value="Unassembled WGS sequence"/>
</dbReference>
<evidence type="ECO:0000256" key="5">
    <source>
        <dbReference type="ARBA" id="ARBA00022842"/>
    </source>
</evidence>
<dbReference type="RefSeq" id="WP_166404366.1">
    <property type="nucleotide sequence ID" value="NZ_JAANHS010000021.1"/>
</dbReference>
<evidence type="ECO:0000313" key="8">
    <source>
        <dbReference type="Proteomes" id="UP001515660"/>
    </source>
</evidence>
<evidence type="ECO:0000256" key="4">
    <source>
        <dbReference type="ARBA" id="ARBA00022723"/>
    </source>
</evidence>
<dbReference type="EMBL" id="JAANHS010000021">
    <property type="protein sequence ID" value="NHB78364.1"/>
    <property type="molecule type" value="Genomic_DNA"/>
</dbReference>
<gene>
    <name evidence="7" type="ORF">G8O29_16740</name>
</gene>
<dbReference type="InterPro" id="IPR000092">
    <property type="entry name" value="Polyprenyl_synt"/>
</dbReference>
<proteinExistence type="inferred from homology"/>
<name>A0ABX0GBL3_9RHOB</name>
<keyword evidence="5" id="KW-0460">Magnesium</keyword>
<evidence type="ECO:0000313" key="7">
    <source>
        <dbReference type="EMBL" id="NHB78364.1"/>
    </source>
</evidence>
<comment type="caution">
    <text evidence="7">The sequence shown here is derived from an EMBL/GenBank/DDBJ whole genome shotgun (WGS) entry which is preliminary data.</text>
</comment>
<evidence type="ECO:0000256" key="1">
    <source>
        <dbReference type="ARBA" id="ARBA00001946"/>
    </source>
</evidence>
<reference evidence="7 8" key="1">
    <citation type="journal article" date="2022" name="Microorganisms">
        <title>Genome Sequence and Characterization of a Xanthorhodopsin-Containing, Aerobic Anoxygenic Phototrophic Rhodobacter Species, Isolated from Mesophilic Conditions at Yellowstone National Park.</title>
        <authorList>
            <person name="Kyndt J.A."/>
            <person name="Robertson S."/>
            <person name="Shoffstall I.B."/>
            <person name="Ramaley R.F."/>
            <person name="Meyer T.E."/>
        </authorList>
    </citation>
    <scope>NUCLEOTIDE SEQUENCE [LARGE SCALE GENOMIC DNA]</scope>
    <source>
        <strain evidence="7 8">M37P</strain>
    </source>
</reference>
<keyword evidence="8" id="KW-1185">Reference proteome</keyword>
<evidence type="ECO:0000256" key="3">
    <source>
        <dbReference type="ARBA" id="ARBA00022679"/>
    </source>
</evidence>
<dbReference type="PANTHER" id="PTHR12001:SF69">
    <property type="entry name" value="ALL TRANS-POLYPRENYL-DIPHOSPHATE SYNTHASE PDSS1"/>
    <property type="match status" value="1"/>
</dbReference>
<sequence length="278" mass="29077">MPMRIHSNISVVEHVMRDLLLGGPVALAAKYHLDGGGSRARAILALDAASALNLDDTAATSCACAAELLHNASLVHDDLQEQDATRRGRPALWRKFDAATAICAGDLMISAAFASLAAHPDLRRALILTHEAVAKTAHGQVDDALARTATLADYHMLVGAKTGPLLALPVRLALCAAGAPGDEIAADIGRKLSVAYQVLDDLTDVDDDRAAGRVNICVLFEASGHSRPTAAMIARGEAQSALQTARNLADRLPNNVGIAFCNLADRLDSALMELADAA</sequence>
<accession>A0ABX0GBL3</accession>
<dbReference type="Gene3D" id="1.10.600.10">
    <property type="entry name" value="Farnesyl Diphosphate Synthase"/>
    <property type="match status" value="1"/>
</dbReference>
<dbReference type="InterPro" id="IPR008949">
    <property type="entry name" value="Isoprenoid_synthase_dom_sf"/>
</dbReference>
<comment type="cofactor">
    <cofactor evidence="1">
        <name>Mg(2+)</name>
        <dbReference type="ChEBI" id="CHEBI:18420"/>
    </cofactor>
</comment>
<dbReference type="Pfam" id="PF00348">
    <property type="entry name" value="polyprenyl_synt"/>
    <property type="match status" value="1"/>
</dbReference>
<dbReference type="SUPFAM" id="SSF48576">
    <property type="entry name" value="Terpenoid synthases"/>
    <property type="match status" value="1"/>
</dbReference>
<dbReference type="SFLD" id="SFLDS00005">
    <property type="entry name" value="Isoprenoid_Synthase_Type_I"/>
    <property type="match status" value="1"/>
</dbReference>
<keyword evidence="3 6" id="KW-0808">Transferase</keyword>